<proteinExistence type="predicted"/>
<name>A0A840L5U3_9BURK</name>
<evidence type="ECO:0000313" key="2">
    <source>
        <dbReference type="Proteomes" id="UP000562027"/>
    </source>
</evidence>
<dbReference type="InterPro" id="IPR010982">
    <property type="entry name" value="Lambda_DNA-bd_dom_sf"/>
</dbReference>
<accession>A0A840L5U3</accession>
<protein>
    <submittedName>
        <fullName evidence="1">DNA-binding Xre family transcriptional regulator</fullName>
    </submittedName>
</protein>
<dbReference type="SUPFAM" id="SSF47413">
    <property type="entry name" value="lambda repressor-like DNA-binding domains"/>
    <property type="match status" value="1"/>
</dbReference>
<dbReference type="InterPro" id="IPR001387">
    <property type="entry name" value="Cro/C1-type_HTH"/>
</dbReference>
<sequence length="245" mass="27774">MSTPEVLLQVLRSEMRVAGLTYKGLGDKLGLSESSIKRMFSQGDMSLTRMAQICKAVGVAMDDVLRQAADATPHADTLTLEQEKSLVSDPKLLLVAISCLGHWTMEQIVETYEISETECIGYLVKLDRLALIELKPGNRYRMRVSLAFRWLPDGPVQHFFRRAVVDDYFAGRFDGQGESLLCVHARLSDASAMELVHKIRQLAGELARLHQDDQRLPLKDRDGYTLMLGFRSWEFRQLTAMRRKA</sequence>
<dbReference type="RefSeq" id="WP_184295726.1">
    <property type="nucleotide sequence ID" value="NZ_JACHLP010000001.1"/>
</dbReference>
<dbReference type="Proteomes" id="UP000562027">
    <property type="component" value="Unassembled WGS sequence"/>
</dbReference>
<gene>
    <name evidence="1" type="ORF">HNP55_000430</name>
</gene>
<keyword evidence="2" id="KW-1185">Reference proteome</keyword>
<dbReference type="AlphaFoldDB" id="A0A840L5U3"/>
<comment type="caution">
    <text evidence="1">The sequence shown here is derived from an EMBL/GenBank/DDBJ whole genome shotgun (WGS) entry which is preliminary data.</text>
</comment>
<dbReference type="Gene3D" id="1.10.260.40">
    <property type="entry name" value="lambda repressor-like DNA-binding domains"/>
    <property type="match status" value="1"/>
</dbReference>
<dbReference type="CDD" id="cd00093">
    <property type="entry name" value="HTH_XRE"/>
    <property type="match status" value="1"/>
</dbReference>
<keyword evidence="1" id="KW-0238">DNA-binding</keyword>
<dbReference type="EMBL" id="JACHLP010000001">
    <property type="protein sequence ID" value="MBB4841935.1"/>
    <property type="molecule type" value="Genomic_DNA"/>
</dbReference>
<reference evidence="1 2" key="1">
    <citation type="submission" date="2020-08" db="EMBL/GenBank/DDBJ databases">
        <title>Functional genomics of gut bacteria from endangered species of beetles.</title>
        <authorList>
            <person name="Carlos-Shanley C."/>
        </authorList>
    </citation>
    <scope>NUCLEOTIDE SEQUENCE [LARGE SCALE GENOMIC DNA]</scope>
    <source>
        <strain evidence="1 2">S00239</strain>
    </source>
</reference>
<dbReference type="GO" id="GO:0003677">
    <property type="term" value="F:DNA binding"/>
    <property type="evidence" value="ECO:0007669"/>
    <property type="project" value="UniProtKB-KW"/>
</dbReference>
<organism evidence="1 2">
    <name type="scientific">Roseateles oligotrophus</name>
    <dbReference type="NCBI Taxonomy" id="1769250"/>
    <lineage>
        <taxon>Bacteria</taxon>
        <taxon>Pseudomonadati</taxon>
        <taxon>Pseudomonadota</taxon>
        <taxon>Betaproteobacteria</taxon>
        <taxon>Burkholderiales</taxon>
        <taxon>Sphaerotilaceae</taxon>
        <taxon>Roseateles</taxon>
    </lineage>
</organism>
<evidence type="ECO:0000313" key="1">
    <source>
        <dbReference type="EMBL" id="MBB4841935.1"/>
    </source>
</evidence>